<dbReference type="Gene3D" id="3.90.79.10">
    <property type="entry name" value="Nucleoside Triphosphate Pyrophosphohydrolase"/>
    <property type="match status" value="1"/>
</dbReference>
<dbReference type="InterPro" id="IPR000086">
    <property type="entry name" value="NUDIX_hydrolase_dom"/>
</dbReference>
<dbReference type="SUPFAM" id="SSF53254">
    <property type="entry name" value="Phosphoglycerate mutase-like"/>
    <property type="match status" value="1"/>
</dbReference>
<protein>
    <recommendedName>
        <fullName evidence="2">Nudix hydrolase domain-containing protein</fullName>
    </recommendedName>
</protein>
<dbReference type="CDD" id="cd18888">
    <property type="entry name" value="NUDIX_ADPRase_Nudt5"/>
    <property type="match status" value="1"/>
</dbReference>
<gene>
    <name evidence="3" type="ORF">Daesc_002895</name>
</gene>
<dbReference type="InterPro" id="IPR015797">
    <property type="entry name" value="NUDIX_hydrolase-like_dom_sf"/>
</dbReference>
<keyword evidence="4" id="KW-1185">Reference proteome</keyword>
<evidence type="ECO:0000313" key="3">
    <source>
        <dbReference type="EMBL" id="KAK6955264.1"/>
    </source>
</evidence>
<feature type="domain" description="Nudix hydrolase" evidence="2">
    <location>
        <begin position="54"/>
        <end position="190"/>
    </location>
</feature>
<dbReference type="PANTHER" id="PTHR11839">
    <property type="entry name" value="UDP/ADP-SUGAR PYROPHOSPHATASE"/>
    <property type="match status" value="1"/>
</dbReference>
<dbReference type="InterPro" id="IPR029033">
    <property type="entry name" value="His_PPase_superfam"/>
</dbReference>
<dbReference type="AlphaFoldDB" id="A0AAX6MRZ0"/>
<dbReference type="Proteomes" id="UP001369815">
    <property type="component" value="Unassembled WGS sequence"/>
</dbReference>
<dbReference type="GO" id="GO:0006753">
    <property type="term" value="P:nucleoside phosphate metabolic process"/>
    <property type="evidence" value="ECO:0007669"/>
    <property type="project" value="TreeGrafter"/>
</dbReference>
<dbReference type="InterPro" id="IPR020084">
    <property type="entry name" value="NUDIX_hydrolase_CS"/>
</dbReference>
<dbReference type="GO" id="GO:0047631">
    <property type="term" value="F:ADP-ribose diphosphatase activity"/>
    <property type="evidence" value="ECO:0007669"/>
    <property type="project" value="TreeGrafter"/>
</dbReference>
<dbReference type="EMBL" id="JBANMG010000003">
    <property type="protein sequence ID" value="KAK6955264.1"/>
    <property type="molecule type" value="Genomic_DNA"/>
</dbReference>
<dbReference type="Gene3D" id="3.40.50.1240">
    <property type="entry name" value="Phosphoglycerate mutase-like"/>
    <property type="match status" value="1"/>
</dbReference>
<reference evidence="3 4" key="1">
    <citation type="journal article" date="2024" name="Front Chem Biol">
        <title>Unveiling the potential of Daldinia eschscholtzii MFLUCC 19-0629 through bioactivity and bioinformatics studies for enhanced sustainable agriculture production.</title>
        <authorList>
            <person name="Brooks S."/>
            <person name="Weaver J.A."/>
            <person name="Klomchit A."/>
            <person name="Alharthi S.A."/>
            <person name="Onlamun T."/>
            <person name="Nurani R."/>
            <person name="Vong T.K."/>
            <person name="Alberti F."/>
            <person name="Greco C."/>
        </authorList>
    </citation>
    <scope>NUCLEOTIDE SEQUENCE [LARGE SCALE GENOMIC DNA]</scope>
    <source>
        <strain evidence="3">MFLUCC 19-0629</strain>
    </source>
</reference>
<dbReference type="FunFam" id="3.90.79.10:FF:000016">
    <property type="entry name" value="ADP-sugar pyrophosphatase isoform X1"/>
    <property type="match status" value="1"/>
</dbReference>
<comment type="caution">
    <text evidence="3">The sequence shown here is derived from an EMBL/GenBank/DDBJ whole genome shotgun (WGS) entry which is preliminary data.</text>
</comment>
<organism evidence="3 4">
    <name type="scientific">Daldinia eschscholtzii</name>
    <dbReference type="NCBI Taxonomy" id="292717"/>
    <lineage>
        <taxon>Eukaryota</taxon>
        <taxon>Fungi</taxon>
        <taxon>Dikarya</taxon>
        <taxon>Ascomycota</taxon>
        <taxon>Pezizomycotina</taxon>
        <taxon>Sordariomycetes</taxon>
        <taxon>Xylariomycetidae</taxon>
        <taxon>Xylariales</taxon>
        <taxon>Hypoxylaceae</taxon>
        <taxon>Daldinia</taxon>
    </lineage>
</organism>
<dbReference type="PANTHER" id="PTHR11839:SF26">
    <property type="entry name" value="ADP-RIBOSE DIPHOSPHATASE"/>
    <property type="match status" value="1"/>
</dbReference>
<evidence type="ECO:0000313" key="4">
    <source>
        <dbReference type="Proteomes" id="UP001369815"/>
    </source>
</evidence>
<dbReference type="Pfam" id="PF00293">
    <property type="entry name" value="NUDIX"/>
    <property type="match status" value="1"/>
</dbReference>
<sequence>MSHKTQEPVINKISDLPLEEAKWVTLKKIDYTDQVGKQRTWEVATRKTRGKAGVDAVAMGNILLHPSRPASTMLVIQYRPPLDSYTVEWPAGLIDAEETAEQAAVREFKEETGYDCRVLSISPVQAADPGMSDANMQMAMVEVQLGEGDEEPEQRLEDGEHIQRVVVPLSELYDRLVEYSKAERTIVAAKLFHFAAGMHFAQTQKFELTDPLLTVVMKSGLSSLWSMGAIVSARKADLAWYPPSNTSINNLTVALYGEGVYGFIFNTSNTPDAQYGTYNWCNMPHIQRHHKRTPYASNAFPVESYPWDCNDQGLYYYGRPFGNDSKQPAEVFWGGYISQVNPFTPSGWVGTCQFPQITSAGLDDSWIHGRDLYGVYHDLLGFLPGRSEDWKSSVTYRVTQNVITSQVAGMLINGMWQTTEAVPLIVQGAGVDSLEPQYSCKVGGELFNTIKSSSNAAWERHLEDAADLFSKLDSISGVLPSDSGFHASFDHYFDNLSARECHAKPLPCKLEGGANSSTCVDQAVANAVYRIGQWEYSQIYRDSSASLAASTTTYGVWVAELSKHLRDAIARKGGPIYFHNIAHDGSISRLLSILQIDIMVVSCPVASYYYMTRQKISDVRLSQWPGMGSELAFELYERDGNRTVTRDLRIEPHVEVGQMPSKGKHNGGFFVRVLFGGKPLRSSNPSLGLLDMVPAETLLAYFDGLVGTDASLVLGKCNGTLPV</sequence>
<dbReference type="GO" id="GO:0019693">
    <property type="term" value="P:ribose phosphate metabolic process"/>
    <property type="evidence" value="ECO:0007669"/>
    <property type="project" value="TreeGrafter"/>
</dbReference>
<dbReference type="GO" id="GO:0005634">
    <property type="term" value="C:nucleus"/>
    <property type="evidence" value="ECO:0007669"/>
    <property type="project" value="TreeGrafter"/>
</dbReference>
<evidence type="ECO:0000256" key="1">
    <source>
        <dbReference type="ARBA" id="ARBA00022801"/>
    </source>
</evidence>
<dbReference type="PROSITE" id="PS51462">
    <property type="entry name" value="NUDIX"/>
    <property type="match status" value="1"/>
</dbReference>
<dbReference type="PROSITE" id="PS00893">
    <property type="entry name" value="NUDIX_BOX"/>
    <property type="match status" value="1"/>
</dbReference>
<evidence type="ECO:0000259" key="2">
    <source>
        <dbReference type="PROSITE" id="PS51462"/>
    </source>
</evidence>
<accession>A0AAX6MRZ0</accession>
<name>A0AAX6MRZ0_9PEZI</name>
<dbReference type="SUPFAM" id="SSF55811">
    <property type="entry name" value="Nudix"/>
    <property type="match status" value="1"/>
</dbReference>
<proteinExistence type="predicted"/>
<keyword evidence="1" id="KW-0378">Hydrolase</keyword>